<evidence type="ECO:0000256" key="1">
    <source>
        <dbReference type="SAM" id="MobiDB-lite"/>
    </source>
</evidence>
<dbReference type="NCBIfam" id="TIGR01764">
    <property type="entry name" value="excise"/>
    <property type="match status" value="1"/>
</dbReference>
<evidence type="ECO:0000313" key="4">
    <source>
        <dbReference type="Proteomes" id="UP000006180"/>
    </source>
</evidence>
<dbReference type="Pfam" id="PF12728">
    <property type="entry name" value="HTH_17"/>
    <property type="match status" value="1"/>
</dbReference>
<evidence type="ECO:0000313" key="3">
    <source>
        <dbReference type="EMBL" id="AFL54926.1"/>
    </source>
</evidence>
<sequence length="226" mass="25168">MNCDRLEYLRWIFREDLRKEFIRSQGNNAIGKVAEIADVRRHDDRSFDRLAFMRHIVGMAVSHRTSPDKNSTKTSNAIPAPERSAAARVASLLLANSKKRQGIVQVIDVDGERQELPNALAEVMYRAAELLAEGRAVTVLPDEEMLSTQAAADILNVSRQYLVRLVDTGELAAEKVGSHRRLRATDVAAFKAARDAKRASALDRLASLSEDVGGYELETKRRSPRA</sequence>
<feature type="region of interest" description="Disordered" evidence="1">
    <location>
        <begin position="63"/>
        <end position="82"/>
    </location>
</feature>
<dbReference type="EMBL" id="CP003564">
    <property type="protein sequence ID" value="AFL54926.1"/>
    <property type="molecule type" value="Genomic_DNA"/>
</dbReference>
<geneLocation type="plasmid" evidence="4">
    <name>pUSDA257 fragment 1</name>
</geneLocation>
<organism evidence="3">
    <name type="scientific">Sinorhizobium fredii (strain USDA 257)</name>
    <dbReference type="NCBI Taxonomy" id="1185652"/>
    <lineage>
        <taxon>Bacteria</taxon>
        <taxon>Pseudomonadati</taxon>
        <taxon>Pseudomonadota</taxon>
        <taxon>Alphaproteobacteria</taxon>
        <taxon>Hyphomicrobiales</taxon>
        <taxon>Rhizobiaceae</taxon>
        <taxon>Sinorhizobium/Ensifer group</taxon>
        <taxon>Sinorhizobium</taxon>
    </lineage>
</organism>
<dbReference type="InterPro" id="IPR041657">
    <property type="entry name" value="HTH_17"/>
</dbReference>
<keyword evidence="3" id="KW-0614">Plasmid</keyword>
<dbReference type="InterPro" id="IPR010093">
    <property type="entry name" value="SinI_DNA-bd"/>
</dbReference>
<protein>
    <submittedName>
        <fullName evidence="3">Putative excisionase</fullName>
    </submittedName>
</protein>
<dbReference type="HOGENOM" id="CLU_106726_0_0_5"/>
<dbReference type="GO" id="GO:0003677">
    <property type="term" value="F:DNA binding"/>
    <property type="evidence" value="ECO:0007669"/>
    <property type="project" value="InterPro"/>
</dbReference>
<accession>I3XGC0</accession>
<dbReference type="PATRIC" id="fig|1185652.3.peg.6643"/>
<dbReference type="AlphaFoldDB" id="I3XGC0"/>
<proteinExistence type="predicted"/>
<reference evidence="3" key="1">
    <citation type="journal article" date="2012" name="J. Bacteriol.">
        <title>Complete genome sequence of the broad-host-range strain Sinorhizobium fredii USDA257.</title>
        <authorList>
            <person name="Schuldes J."/>
            <person name="Rodriguez Orbegoso M."/>
            <person name="Schmeisser C."/>
            <person name="Krishnan H.B."/>
            <person name="Daniel R."/>
            <person name="Streit W.R."/>
        </authorList>
    </citation>
    <scope>NUCLEOTIDE SEQUENCE [LARGE SCALE GENOMIC DNA]</scope>
    <source>
        <strain evidence="3">USDA 257</strain>
        <plasmid evidence="3">pUSDA257</plasmid>
    </source>
</reference>
<feature type="domain" description="Helix-turn-helix" evidence="2">
    <location>
        <begin position="145"/>
        <end position="194"/>
    </location>
</feature>
<dbReference type="RefSeq" id="WP_014858004.1">
    <property type="nucleotide sequence ID" value="NT_187163.1"/>
</dbReference>
<evidence type="ECO:0000259" key="2">
    <source>
        <dbReference type="Pfam" id="PF12728"/>
    </source>
</evidence>
<name>I3XGC0_SINF2</name>
<gene>
    <name evidence="3" type="ORF">USDA257_p02110</name>
</gene>